<accession>A0ABQ6QVE9</accession>
<dbReference type="Proteomes" id="UP001342631">
    <property type="component" value="Unassembled WGS sequence"/>
</dbReference>
<keyword evidence="3" id="KW-1185">Reference proteome</keyword>
<organism evidence="2 3">
    <name type="scientific">Corallococcus caeni</name>
    <dbReference type="NCBI Taxonomy" id="3082388"/>
    <lineage>
        <taxon>Bacteria</taxon>
        <taxon>Pseudomonadati</taxon>
        <taxon>Myxococcota</taxon>
        <taxon>Myxococcia</taxon>
        <taxon>Myxococcales</taxon>
        <taxon>Cystobacterineae</taxon>
        <taxon>Myxococcaceae</taxon>
        <taxon>Corallococcus</taxon>
    </lineage>
</organism>
<evidence type="ECO:0000256" key="1">
    <source>
        <dbReference type="SAM" id="MobiDB-lite"/>
    </source>
</evidence>
<evidence type="ECO:0000313" key="3">
    <source>
        <dbReference type="Proteomes" id="UP001342631"/>
    </source>
</evidence>
<proteinExistence type="predicted"/>
<name>A0ABQ6QVE9_9BACT</name>
<gene>
    <name evidence="2" type="ORF">ASNO1_42510</name>
</gene>
<feature type="compositionally biased region" description="Basic and acidic residues" evidence="1">
    <location>
        <begin position="37"/>
        <end position="47"/>
    </location>
</feature>
<feature type="region of interest" description="Disordered" evidence="1">
    <location>
        <begin position="1"/>
        <end position="63"/>
    </location>
</feature>
<sequence>MQLQHALEVGARRTGLRAGPRGQGQEEGEEGGDEDERAEHRRVHDTSEFSAPSGDPREGAAAAAAAWDLPWMVHPVMPWRT</sequence>
<reference evidence="2 3" key="1">
    <citation type="journal article" date="2024" name="Arch. Microbiol.">
        <title>Corallococcus caeni sp. nov., a novel myxobacterium isolated from activated sludge.</title>
        <authorList>
            <person name="Tomita S."/>
            <person name="Nakai R."/>
            <person name="Kuroda K."/>
            <person name="Kurashita H."/>
            <person name="Hatamoto M."/>
            <person name="Yamaguchi T."/>
            <person name="Narihiro T."/>
        </authorList>
    </citation>
    <scope>NUCLEOTIDE SEQUENCE [LARGE SCALE GENOMIC DNA]</scope>
    <source>
        <strain evidence="2 3">NO1</strain>
    </source>
</reference>
<comment type="caution">
    <text evidence="2">The sequence shown here is derived from an EMBL/GenBank/DDBJ whole genome shotgun (WGS) entry which is preliminary data.</text>
</comment>
<feature type="compositionally biased region" description="Acidic residues" evidence="1">
    <location>
        <begin position="26"/>
        <end position="36"/>
    </location>
</feature>
<evidence type="ECO:0000313" key="2">
    <source>
        <dbReference type="EMBL" id="GMU07998.1"/>
    </source>
</evidence>
<protein>
    <submittedName>
        <fullName evidence="2">Uncharacterized protein</fullName>
    </submittedName>
</protein>
<dbReference type="EMBL" id="BTTX01000004">
    <property type="protein sequence ID" value="GMU07998.1"/>
    <property type="molecule type" value="Genomic_DNA"/>
</dbReference>